<sequence>MAEERNRIKGKSKVITHYPEGILPFDALGMVSNRPLVIKEGGQAIDIEEAVKRLEAANEHQIKAGTLLDFTVKVKEPERKKRKYKRKVPANEIEQSKKTR</sequence>
<proteinExistence type="predicted"/>
<reference evidence="2" key="1">
    <citation type="submission" date="2022-04" db="EMBL/GenBank/DDBJ databases">
        <title>A functionally conserved STORR gene fusion in Papaver species that diverged 16.8 million years ago.</title>
        <authorList>
            <person name="Catania T."/>
        </authorList>
    </citation>
    <scope>NUCLEOTIDE SEQUENCE</scope>
    <source>
        <strain evidence="2">S-188037</strain>
    </source>
</reference>
<evidence type="ECO:0000313" key="2">
    <source>
        <dbReference type="EMBL" id="KAI3917607.1"/>
    </source>
</evidence>
<evidence type="ECO:0000313" key="3">
    <source>
        <dbReference type="Proteomes" id="UP001202328"/>
    </source>
</evidence>
<name>A0AAD4SQY3_9MAGN</name>
<keyword evidence="3" id="KW-1185">Reference proteome</keyword>
<feature type="region of interest" description="Disordered" evidence="1">
    <location>
        <begin position="77"/>
        <end position="100"/>
    </location>
</feature>
<organism evidence="2 3">
    <name type="scientific">Papaver atlanticum</name>
    <dbReference type="NCBI Taxonomy" id="357466"/>
    <lineage>
        <taxon>Eukaryota</taxon>
        <taxon>Viridiplantae</taxon>
        <taxon>Streptophyta</taxon>
        <taxon>Embryophyta</taxon>
        <taxon>Tracheophyta</taxon>
        <taxon>Spermatophyta</taxon>
        <taxon>Magnoliopsida</taxon>
        <taxon>Ranunculales</taxon>
        <taxon>Papaveraceae</taxon>
        <taxon>Papaveroideae</taxon>
        <taxon>Papaver</taxon>
    </lineage>
</organism>
<gene>
    <name evidence="2" type="ORF">MKW98_021369</name>
</gene>
<accession>A0AAD4SQY3</accession>
<feature type="non-terminal residue" evidence="2">
    <location>
        <position position="100"/>
    </location>
</feature>
<evidence type="ECO:0000256" key="1">
    <source>
        <dbReference type="SAM" id="MobiDB-lite"/>
    </source>
</evidence>
<dbReference type="Proteomes" id="UP001202328">
    <property type="component" value="Unassembled WGS sequence"/>
</dbReference>
<dbReference type="AlphaFoldDB" id="A0AAD4SQY3"/>
<comment type="caution">
    <text evidence="2">The sequence shown here is derived from an EMBL/GenBank/DDBJ whole genome shotgun (WGS) entry which is preliminary data.</text>
</comment>
<protein>
    <submittedName>
        <fullName evidence="2">Uncharacterized protein</fullName>
    </submittedName>
</protein>
<dbReference type="EMBL" id="JAJJMB010008983">
    <property type="protein sequence ID" value="KAI3917607.1"/>
    <property type="molecule type" value="Genomic_DNA"/>
</dbReference>